<dbReference type="PANTHER" id="PTHR31161">
    <property type="entry name" value="PROTEIN GRAVITROPIC IN THE LIGHT 1"/>
    <property type="match status" value="1"/>
</dbReference>
<dbReference type="Pfam" id="PF24994">
    <property type="entry name" value="GIL1_IRKI_C"/>
    <property type="match status" value="1"/>
</dbReference>
<feature type="domain" description="DUF641" evidence="1">
    <location>
        <begin position="249"/>
        <end position="372"/>
    </location>
</feature>
<gene>
    <name evidence="3" type="ORF">SAY87_013222</name>
</gene>
<dbReference type="GO" id="GO:0009959">
    <property type="term" value="P:negative gravitropism"/>
    <property type="evidence" value="ECO:0007669"/>
    <property type="project" value="InterPro"/>
</dbReference>
<evidence type="ECO:0008006" key="5">
    <source>
        <dbReference type="Google" id="ProtNLM"/>
    </source>
</evidence>
<feature type="domain" description="GIL1/IRKI C-terminal" evidence="2">
    <location>
        <begin position="590"/>
        <end position="641"/>
    </location>
</feature>
<dbReference type="InterPro" id="IPR056813">
    <property type="entry name" value="GIL1_IRKI_C"/>
</dbReference>
<dbReference type="InterPro" id="IPR040225">
    <property type="entry name" value="GIL1-like"/>
</dbReference>
<dbReference type="Pfam" id="PF04859">
    <property type="entry name" value="DUF641"/>
    <property type="match status" value="1"/>
</dbReference>
<dbReference type="Proteomes" id="UP001345219">
    <property type="component" value="Chromosome 11"/>
</dbReference>
<evidence type="ECO:0000313" key="4">
    <source>
        <dbReference type="Proteomes" id="UP001345219"/>
    </source>
</evidence>
<keyword evidence="4" id="KW-1185">Reference proteome</keyword>
<dbReference type="AlphaFoldDB" id="A0AAN7KER3"/>
<dbReference type="GO" id="GO:0009639">
    <property type="term" value="P:response to red or far red light"/>
    <property type="evidence" value="ECO:0007669"/>
    <property type="project" value="InterPro"/>
</dbReference>
<name>A0AAN7KER3_9MYRT</name>
<organism evidence="3 4">
    <name type="scientific">Trapa incisa</name>
    <dbReference type="NCBI Taxonomy" id="236973"/>
    <lineage>
        <taxon>Eukaryota</taxon>
        <taxon>Viridiplantae</taxon>
        <taxon>Streptophyta</taxon>
        <taxon>Embryophyta</taxon>
        <taxon>Tracheophyta</taxon>
        <taxon>Spermatophyta</taxon>
        <taxon>Magnoliopsida</taxon>
        <taxon>eudicotyledons</taxon>
        <taxon>Gunneridae</taxon>
        <taxon>Pentapetalae</taxon>
        <taxon>rosids</taxon>
        <taxon>malvids</taxon>
        <taxon>Myrtales</taxon>
        <taxon>Lythraceae</taxon>
        <taxon>Trapa</taxon>
    </lineage>
</organism>
<dbReference type="EMBL" id="JAXIOK010000008">
    <property type="protein sequence ID" value="KAK4763784.1"/>
    <property type="molecule type" value="Genomic_DNA"/>
</dbReference>
<accession>A0AAN7KER3</accession>
<protein>
    <recommendedName>
        <fullName evidence="5">DUF641 domain-containing protein</fullName>
    </recommendedName>
</protein>
<dbReference type="InterPro" id="IPR006943">
    <property type="entry name" value="DUF641_pln"/>
</dbReference>
<evidence type="ECO:0000313" key="3">
    <source>
        <dbReference type="EMBL" id="KAK4763784.1"/>
    </source>
</evidence>
<sequence length="646" mass="72905">MTKGRLFVSVKSCLGEGTGLFSPPDVESMVHLDSEPIVAWKWRCCAMAASLPKTTPKSPSFSSSLCTSSSVHIYFFSVVPDLREIGRGDREERLIYSDSMFRDVLSLCSFRPDSSRNKKKSGRGKLETSVAASMDHRHMQFPVMDERDKSAAHRRYEYNYSAFSREDQETNLCRKKVSTNFSDLIQRFATSCLLRPVTSSWQDADELPNELSEGFDSEFDEYYKGEILMDEDEEEVEDGGGYRNQERPAEVQVLMSQMFEAVSSVKMAYMALQEAHCTWDPDRMRAADVAVVEELTRLGALGEMWRRRSVSSMCKKGGGGDWKKKAGVVCDGRRSGQGEVMWPYELSVEELRREVKAREVEVEKLREKLSVASCWSYGGGRKSKSQSKRKVSCCQGLVAASPAPELFEATMRQVREASKSFTSLLLSLMRAAHWDIPAAVRSIEPTAAFSVSGPAHRAKYALESYVSRKIFQGFDHETFFMDRSLSSLLNSDQYRHDCFTQFRDMKSIDPMEMLEALPACNFSKFCSVKYLSVIHPKMEESFFGNLDQQRLLMAGRHPRTQFYADFLGLAKAVWLLHLLAFSLEPPPSLFEADRGAEFHPKYMDSVVKFGLGRVPSGLAVGFPVYPGFRLGNGTVIKARVYLVNAS</sequence>
<evidence type="ECO:0000259" key="2">
    <source>
        <dbReference type="Pfam" id="PF24994"/>
    </source>
</evidence>
<comment type="caution">
    <text evidence="3">The sequence shown here is derived from an EMBL/GenBank/DDBJ whole genome shotgun (WGS) entry which is preliminary data.</text>
</comment>
<proteinExistence type="predicted"/>
<reference evidence="3 4" key="1">
    <citation type="journal article" date="2023" name="Hortic Res">
        <title>Pangenome of water caltrop reveals structural variations and asymmetric subgenome divergence after allopolyploidization.</title>
        <authorList>
            <person name="Zhang X."/>
            <person name="Chen Y."/>
            <person name="Wang L."/>
            <person name="Yuan Y."/>
            <person name="Fang M."/>
            <person name="Shi L."/>
            <person name="Lu R."/>
            <person name="Comes H.P."/>
            <person name="Ma Y."/>
            <person name="Chen Y."/>
            <person name="Huang G."/>
            <person name="Zhou Y."/>
            <person name="Zheng Z."/>
            <person name="Qiu Y."/>
        </authorList>
    </citation>
    <scope>NUCLEOTIDE SEQUENCE [LARGE SCALE GENOMIC DNA]</scope>
    <source>
        <tissue evidence="3">Roots</tissue>
    </source>
</reference>
<evidence type="ECO:0000259" key="1">
    <source>
        <dbReference type="Pfam" id="PF04859"/>
    </source>
</evidence>